<sequence>MMKTIAHITDIHLDEDFPKEQGVDARENWKQILKDVAARNISDIVFGGDIGSTDSNEWFFASFNKYNFNPLLLTLGNHDSFQEVQKYYKPMEMNGTSELYYSFEDTYFRILYLDSSAERISDNQFRWLEQQLNTSKKILLYIHHPVLGVNTAIDKKYPLQGRERVRKVLQQHQHKVIIFCGHYHLPDVQAVENITQYVTPAASYQVERNQDDIQVNARTFGYRIIRIAEDKVNSEVVSFQQLE</sequence>
<keyword evidence="2" id="KW-0378">Hydrolase</keyword>
<organism evidence="6 7">
    <name type="scientific">Rhodocytophaga rosea</name>
    <dbReference type="NCBI Taxonomy" id="2704465"/>
    <lineage>
        <taxon>Bacteria</taxon>
        <taxon>Pseudomonadati</taxon>
        <taxon>Bacteroidota</taxon>
        <taxon>Cytophagia</taxon>
        <taxon>Cytophagales</taxon>
        <taxon>Rhodocytophagaceae</taxon>
        <taxon>Rhodocytophaga</taxon>
    </lineage>
</organism>
<dbReference type="GO" id="GO:0046872">
    <property type="term" value="F:metal ion binding"/>
    <property type="evidence" value="ECO:0007669"/>
    <property type="project" value="UniProtKB-KW"/>
</dbReference>
<feature type="domain" description="Calcineurin-like phosphoesterase" evidence="5">
    <location>
        <begin position="4"/>
        <end position="185"/>
    </location>
</feature>
<name>A0A6C0GET1_9BACT</name>
<dbReference type="PANTHER" id="PTHR42988">
    <property type="entry name" value="PHOSPHOHYDROLASE"/>
    <property type="match status" value="1"/>
</dbReference>
<reference evidence="6 7" key="1">
    <citation type="submission" date="2020-01" db="EMBL/GenBank/DDBJ databases">
        <authorList>
            <person name="Kim M.K."/>
        </authorList>
    </citation>
    <scope>NUCLEOTIDE SEQUENCE [LARGE SCALE GENOMIC DNA]</scope>
    <source>
        <strain evidence="6 7">172606-1</strain>
    </source>
</reference>
<evidence type="ECO:0000256" key="1">
    <source>
        <dbReference type="ARBA" id="ARBA00022723"/>
    </source>
</evidence>
<dbReference type="EMBL" id="CP048222">
    <property type="protein sequence ID" value="QHT66485.1"/>
    <property type="molecule type" value="Genomic_DNA"/>
</dbReference>
<dbReference type="InterPro" id="IPR050884">
    <property type="entry name" value="CNP_phosphodiesterase-III"/>
</dbReference>
<dbReference type="KEGG" id="rhoz:GXP67_07355"/>
<evidence type="ECO:0000313" key="6">
    <source>
        <dbReference type="EMBL" id="QHT66485.1"/>
    </source>
</evidence>
<evidence type="ECO:0000256" key="4">
    <source>
        <dbReference type="ARBA" id="ARBA00025742"/>
    </source>
</evidence>
<dbReference type="GO" id="GO:0016787">
    <property type="term" value="F:hydrolase activity"/>
    <property type="evidence" value="ECO:0007669"/>
    <property type="project" value="UniProtKB-KW"/>
</dbReference>
<evidence type="ECO:0000256" key="2">
    <source>
        <dbReference type="ARBA" id="ARBA00022801"/>
    </source>
</evidence>
<evidence type="ECO:0000256" key="3">
    <source>
        <dbReference type="ARBA" id="ARBA00023004"/>
    </source>
</evidence>
<evidence type="ECO:0000259" key="5">
    <source>
        <dbReference type="Pfam" id="PF00149"/>
    </source>
</evidence>
<comment type="similarity">
    <text evidence="4">Belongs to the cyclic nucleotide phosphodiesterase class-III family.</text>
</comment>
<protein>
    <submittedName>
        <fullName evidence="6">Metallophosphoesterase</fullName>
    </submittedName>
</protein>
<dbReference type="SUPFAM" id="SSF56300">
    <property type="entry name" value="Metallo-dependent phosphatases"/>
    <property type="match status" value="1"/>
</dbReference>
<dbReference type="Gene3D" id="3.60.21.10">
    <property type="match status" value="1"/>
</dbReference>
<proteinExistence type="inferred from homology"/>
<keyword evidence="1" id="KW-0479">Metal-binding</keyword>
<gene>
    <name evidence="6" type="ORF">GXP67_07355</name>
</gene>
<keyword evidence="7" id="KW-1185">Reference proteome</keyword>
<dbReference type="PANTHER" id="PTHR42988:SF2">
    <property type="entry name" value="CYCLIC NUCLEOTIDE PHOSPHODIESTERASE CBUA0032-RELATED"/>
    <property type="match status" value="1"/>
</dbReference>
<dbReference type="Pfam" id="PF00149">
    <property type="entry name" value="Metallophos"/>
    <property type="match status" value="1"/>
</dbReference>
<dbReference type="InterPro" id="IPR029052">
    <property type="entry name" value="Metallo-depent_PP-like"/>
</dbReference>
<evidence type="ECO:0000313" key="7">
    <source>
        <dbReference type="Proteomes" id="UP000480178"/>
    </source>
</evidence>
<accession>A0A6C0GET1</accession>
<dbReference type="Proteomes" id="UP000480178">
    <property type="component" value="Chromosome"/>
</dbReference>
<dbReference type="AlphaFoldDB" id="A0A6C0GET1"/>
<dbReference type="InterPro" id="IPR004843">
    <property type="entry name" value="Calcineurin-like_PHP"/>
</dbReference>
<keyword evidence="3" id="KW-0408">Iron</keyword>
<dbReference type="RefSeq" id="WP_162442539.1">
    <property type="nucleotide sequence ID" value="NZ_CP048222.1"/>
</dbReference>